<feature type="region of interest" description="Disordered" evidence="1">
    <location>
        <begin position="1"/>
        <end position="28"/>
    </location>
</feature>
<evidence type="ECO:0000313" key="4">
    <source>
        <dbReference type="Proteomes" id="UP001595904"/>
    </source>
</evidence>
<sequence length="129" mass="13797">MKHSTKAKSPQQPSTVPPPKQTNVSVEWSGPLPPPAALEYFDRIIPGGADRILKMVEQEQSHRLSLEQVSTEANIKSHWRGQLLGAGIGLSAIVAAVANSYFGGPWQVSVALVGVPILGVAQALIRGRR</sequence>
<evidence type="ECO:0000256" key="2">
    <source>
        <dbReference type="SAM" id="Phobius"/>
    </source>
</evidence>
<dbReference type="EMBL" id="JBHSDU010000003">
    <property type="protein sequence ID" value="MFC4309098.1"/>
    <property type="molecule type" value="Genomic_DNA"/>
</dbReference>
<keyword evidence="2" id="KW-1133">Transmembrane helix</keyword>
<evidence type="ECO:0000256" key="1">
    <source>
        <dbReference type="SAM" id="MobiDB-lite"/>
    </source>
</evidence>
<dbReference type="Pfam" id="PF10097">
    <property type="entry name" value="DUF2335"/>
    <property type="match status" value="1"/>
</dbReference>
<proteinExistence type="predicted"/>
<dbReference type="InterPro" id="IPR019284">
    <property type="entry name" value="RP532"/>
</dbReference>
<organism evidence="3 4">
    <name type="scientific">Steroidobacter flavus</name>
    <dbReference type="NCBI Taxonomy" id="1842136"/>
    <lineage>
        <taxon>Bacteria</taxon>
        <taxon>Pseudomonadati</taxon>
        <taxon>Pseudomonadota</taxon>
        <taxon>Gammaproteobacteria</taxon>
        <taxon>Steroidobacterales</taxon>
        <taxon>Steroidobacteraceae</taxon>
        <taxon>Steroidobacter</taxon>
    </lineage>
</organism>
<protein>
    <submittedName>
        <fullName evidence="3">DUF2335 domain-containing protein</fullName>
    </submittedName>
</protein>
<evidence type="ECO:0000313" key="3">
    <source>
        <dbReference type="EMBL" id="MFC4309098.1"/>
    </source>
</evidence>
<dbReference type="Proteomes" id="UP001595904">
    <property type="component" value="Unassembled WGS sequence"/>
</dbReference>
<gene>
    <name evidence="3" type="ORF">ACFPN2_08410</name>
</gene>
<dbReference type="RefSeq" id="WP_380596161.1">
    <property type="nucleotide sequence ID" value="NZ_JBHSDU010000003.1"/>
</dbReference>
<keyword evidence="2" id="KW-0472">Membrane</keyword>
<feature type="transmembrane region" description="Helical" evidence="2">
    <location>
        <begin position="83"/>
        <end position="102"/>
    </location>
</feature>
<accession>A0ABV8SRA6</accession>
<comment type="caution">
    <text evidence="3">The sequence shown here is derived from an EMBL/GenBank/DDBJ whole genome shotgun (WGS) entry which is preliminary data.</text>
</comment>
<name>A0ABV8SRA6_9GAMM</name>
<keyword evidence="2" id="KW-0812">Transmembrane</keyword>
<keyword evidence="4" id="KW-1185">Reference proteome</keyword>
<feature type="transmembrane region" description="Helical" evidence="2">
    <location>
        <begin position="108"/>
        <end position="125"/>
    </location>
</feature>
<reference evidence="4" key="1">
    <citation type="journal article" date="2019" name="Int. J. Syst. Evol. Microbiol.">
        <title>The Global Catalogue of Microorganisms (GCM) 10K type strain sequencing project: providing services to taxonomists for standard genome sequencing and annotation.</title>
        <authorList>
            <consortium name="The Broad Institute Genomics Platform"/>
            <consortium name="The Broad Institute Genome Sequencing Center for Infectious Disease"/>
            <person name="Wu L."/>
            <person name="Ma J."/>
        </authorList>
    </citation>
    <scope>NUCLEOTIDE SEQUENCE [LARGE SCALE GENOMIC DNA]</scope>
    <source>
        <strain evidence="4">CGMCC 1.10759</strain>
    </source>
</reference>